<dbReference type="PANTHER" id="PTHR30532:SF24">
    <property type="entry name" value="FERRIC ENTEROBACTIN-BINDING PERIPLASMIC PROTEIN FEPB"/>
    <property type="match status" value="1"/>
</dbReference>
<evidence type="ECO:0000256" key="3">
    <source>
        <dbReference type="ARBA" id="ARBA00022448"/>
    </source>
</evidence>
<evidence type="ECO:0000313" key="7">
    <source>
        <dbReference type="EMBL" id="GAA0610556.1"/>
    </source>
</evidence>
<gene>
    <name evidence="7" type="ORF">GCM10008943_27670</name>
</gene>
<proteinExistence type="inferred from homology"/>
<name>A0ABP3RMD5_9HYPH</name>
<dbReference type="Gene3D" id="3.40.50.1980">
    <property type="entry name" value="Nitrogenase molybdenum iron protein domain"/>
    <property type="match status" value="2"/>
</dbReference>
<organism evidence="7 8">
    <name type="scientific">Paenochrobactrum glaciei</name>
    <dbReference type="NCBI Taxonomy" id="486407"/>
    <lineage>
        <taxon>Bacteria</taxon>
        <taxon>Pseudomonadati</taxon>
        <taxon>Pseudomonadota</taxon>
        <taxon>Alphaproteobacteria</taxon>
        <taxon>Hyphomicrobiales</taxon>
        <taxon>Brucellaceae</taxon>
        <taxon>Paenochrobactrum</taxon>
    </lineage>
</organism>
<dbReference type="Pfam" id="PF01497">
    <property type="entry name" value="Peripla_BP_2"/>
    <property type="match status" value="1"/>
</dbReference>
<comment type="caution">
    <text evidence="7">The sequence shown here is derived from an EMBL/GenBank/DDBJ whole genome shotgun (WGS) entry which is preliminary data.</text>
</comment>
<keyword evidence="5" id="KW-0732">Signal</keyword>
<keyword evidence="4" id="KW-0406">Ion transport</keyword>
<keyword evidence="8" id="KW-1185">Reference proteome</keyword>
<evidence type="ECO:0000259" key="6">
    <source>
        <dbReference type="PROSITE" id="PS50983"/>
    </source>
</evidence>
<keyword evidence="4" id="KW-0408">Iron</keyword>
<keyword evidence="4" id="KW-0410">Iron transport</keyword>
<comment type="similarity">
    <text evidence="2">Belongs to the bacterial solute-binding protein 8 family.</text>
</comment>
<evidence type="ECO:0000313" key="8">
    <source>
        <dbReference type="Proteomes" id="UP001424441"/>
    </source>
</evidence>
<dbReference type="Proteomes" id="UP001424441">
    <property type="component" value="Unassembled WGS sequence"/>
</dbReference>
<evidence type="ECO:0000256" key="5">
    <source>
        <dbReference type="ARBA" id="ARBA00022729"/>
    </source>
</evidence>
<dbReference type="PANTHER" id="PTHR30532">
    <property type="entry name" value="IRON III DICITRATE-BINDING PERIPLASMIC PROTEIN"/>
    <property type="match status" value="1"/>
</dbReference>
<evidence type="ECO:0000256" key="1">
    <source>
        <dbReference type="ARBA" id="ARBA00004196"/>
    </source>
</evidence>
<dbReference type="PROSITE" id="PS51318">
    <property type="entry name" value="TAT"/>
    <property type="match status" value="1"/>
</dbReference>
<evidence type="ECO:0000256" key="4">
    <source>
        <dbReference type="ARBA" id="ARBA00022496"/>
    </source>
</evidence>
<dbReference type="CDD" id="cd01146">
    <property type="entry name" value="FhuD"/>
    <property type="match status" value="1"/>
</dbReference>
<dbReference type="EMBL" id="BAAADE010000007">
    <property type="protein sequence ID" value="GAA0610556.1"/>
    <property type="molecule type" value="Genomic_DNA"/>
</dbReference>
<dbReference type="SUPFAM" id="SSF53807">
    <property type="entry name" value="Helical backbone' metal receptor"/>
    <property type="match status" value="1"/>
</dbReference>
<dbReference type="InterPro" id="IPR051313">
    <property type="entry name" value="Bact_iron-sidero_bind"/>
</dbReference>
<dbReference type="RefSeq" id="WP_343806626.1">
    <property type="nucleotide sequence ID" value="NZ_BAAADE010000007.1"/>
</dbReference>
<dbReference type="InterPro" id="IPR002491">
    <property type="entry name" value="ABC_transptr_periplasmic_BD"/>
</dbReference>
<reference evidence="8" key="1">
    <citation type="journal article" date="2019" name="Int. J. Syst. Evol. Microbiol.">
        <title>The Global Catalogue of Microorganisms (GCM) 10K type strain sequencing project: providing services to taxonomists for standard genome sequencing and annotation.</title>
        <authorList>
            <consortium name="The Broad Institute Genomics Platform"/>
            <consortium name="The Broad Institute Genome Sequencing Center for Infectious Disease"/>
            <person name="Wu L."/>
            <person name="Ma J."/>
        </authorList>
    </citation>
    <scope>NUCLEOTIDE SEQUENCE [LARGE SCALE GENOMIC DNA]</scope>
    <source>
        <strain evidence="8">JCM 15115</strain>
    </source>
</reference>
<evidence type="ECO:0000256" key="2">
    <source>
        <dbReference type="ARBA" id="ARBA00008814"/>
    </source>
</evidence>
<protein>
    <submittedName>
        <fullName evidence="7">Iron-siderophore ABC transporter substrate-binding protein</fullName>
    </submittedName>
</protein>
<accession>A0ABP3RMD5</accession>
<dbReference type="PROSITE" id="PS50983">
    <property type="entry name" value="FE_B12_PBP"/>
    <property type="match status" value="1"/>
</dbReference>
<feature type="domain" description="Fe/B12 periplasmic-binding" evidence="6">
    <location>
        <begin position="58"/>
        <end position="328"/>
    </location>
</feature>
<dbReference type="InterPro" id="IPR006311">
    <property type="entry name" value="TAT_signal"/>
</dbReference>
<sequence>MKKRENIDYNRRGFVLSAAMTMGAVAYMPKVAFADSKLFPVSISHHFGETTINELPKRIVTLGWGGEDALIALGTIPVGMPRYEQFDSGILPWIEERLGAEKPVLLSQSIIDFEAIAVLKPDIILAVRTNITSHDWKRLNSIAPTMAYRSGPLQADWQEITLLAGECLGQADQAKKLIAETKKYLHQLYTQNPVLDGRTFIFGSYFPGSNAIGVYFPDDLRVATLMELGLKVPLQIQALATQNSGQIGTSISFEKLEDIETDLLILWFPPGGKEDAERQPLFQRFAPVQAGGFIAVDDPISMWVTSNPSVLSIPYGYAAFIDLLVEAAEKSSATGIVP</sequence>
<keyword evidence="3" id="KW-0813">Transport</keyword>
<comment type="subcellular location">
    <subcellularLocation>
        <location evidence="1">Cell envelope</location>
    </subcellularLocation>
</comment>